<feature type="transmembrane region" description="Helical" evidence="2">
    <location>
        <begin position="136"/>
        <end position="159"/>
    </location>
</feature>
<evidence type="ECO:0000259" key="4">
    <source>
        <dbReference type="Pfam" id="PF16220"/>
    </source>
</evidence>
<dbReference type="Proteomes" id="UP000219422">
    <property type="component" value="Chromosome"/>
</dbReference>
<dbReference type="Pfam" id="PF16220">
    <property type="entry name" value="DUF4880"/>
    <property type="match status" value="1"/>
</dbReference>
<dbReference type="PANTHER" id="PTHR30273:SF2">
    <property type="entry name" value="PROTEIN FECR"/>
    <property type="match status" value="1"/>
</dbReference>
<dbReference type="RefSeq" id="WP_097384698.1">
    <property type="nucleotide sequence ID" value="NZ_CP023741.1"/>
</dbReference>
<dbReference type="Gene3D" id="2.60.120.1440">
    <property type="match status" value="1"/>
</dbReference>
<keyword evidence="2" id="KW-0472">Membrane</keyword>
<evidence type="ECO:0000256" key="1">
    <source>
        <dbReference type="SAM" id="MobiDB-lite"/>
    </source>
</evidence>
<dbReference type="PIRSF" id="PIRSF018266">
    <property type="entry name" value="FecR"/>
    <property type="match status" value="1"/>
</dbReference>
<evidence type="ECO:0000259" key="3">
    <source>
        <dbReference type="Pfam" id="PF04773"/>
    </source>
</evidence>
<keyword evidence="5" id="KW-0418">Kinase</keyword>
<accession>A0A291N401</accession>
<feature type="domain" description="FecR protein" evidence="3">
    <location>
        <begin position="165"/>
        <end position="255"/>
    </location>
</feature>
<dbReference type="EMBL" id="CP023741">
    <property type="protein sequence ID" value="ATI81955.1"/>
    <property type="molecule type" value="Genomic_DNA"/>
</dbReference>
<dbReference type="KEGG" id="sya:A6768_19445"/>
<name>A0A291N401_SPHYA</name>
<reference evidence="5 6" key="1">
    <citation type="submission" date="2017-10" db="EMBL/GenBank/DDBJ databases">
        <title>Sphingobium yanoikuyae S72.</title>
        <authorList>
            <person name="Sanchez E."/>
            <person name="Bustos P."/>
            <person name="Mendoza P."/>
            <person name="Guo X."/>
            <person name="Mendoza A."/>
        </authorList>
    </citation>
    <scope>NUCLEOTIDE SEQUENCE [LARGE SCALE GENOMIC DNA]</scope>
    <source>
        <strain evidence="5 6">S72</strain>
    </source>
</reference>
<evidence type="ECO:0000313" key="5">
    <source>
        <dbReference type="EMBL" id="ATI81955.1"/>
    </source>
</evidence>
<gene>
    <name evidence="5" type="ORF">A6768_19445</name>
</gene>
<dbReference type="GO" id="GO:0016301">
    <property type="term" value="F:kinase activity"/>
    <property type="evidence" value="ECO:0007669"/>
    <property type="project" value="UniProtKB-KW"/>
</dbReference>
<keyword evidence="2" id="KW-0812">Transmembrane</keyword>
<evidence type="ECO:0000313" key="6">
    <source>
        <dbReference type="Proteomes" id="UP000219422"/>
    </source>
</evidence>
<protein>
    <submittedName>
        <fullName evidence="5">Histidine kinase</fullName>
    </submittedName>
</protein>
<sequence>MGIGTASEIIFARPLGKHERDRSYPQAGRAVRFRHEGGHAQMSETSKPPGSASNPAAPDAILREQAQHWVARLAGGDVDEAQLSALEAWLASDQRHALAFARERALWQDLRAAFDRPTSSHDRPSGADTFPLRRRLAWFVPAAMAASLAFFMALPSLMLDLRSDHRSAIGEVRSIALPDGTTAMLDSGAALSVDFDDKQRIVHLLAGRAWFDVRHEGRPFLVEAERGMTRDIGTSFEVDRKEGSVEIGVTQGTVQVRSPDGTQGPPLHAGERMRYSASELSALPAVPTSQLAPWRRGEILLDRQPIRAAIAELARYRSASVWAVGDFSKAAPISGMFLIERPEEALQTLVRMRQLRVIRLPGGHMIIRPATKS</sequence>
<organism evidence="5 6">
    <name type="scientific">Sphingobium yanoikuyae</name>
    <name type="common">Sphingomonas yanoikuyae</name>
    <dbReference type="NCBI Taxonomy" id="13690"/>
    <lineage>
        <taxon>Bacteria</taxon>
        <taxon>Pseudomonadati</taxon>
        <taxon>Pseudomonadota</taxon>
        <taxon>Alphaproteobacteria</taxon>
        <taxon>Sphingomonadales</taxon>
        <taxon>Sphingomonadaceae</taxon>
        <taxon>Sphingobium</taxon>
    </lineage>
</organism>
<feature type="compositionally biased region" description="Polar residues" evidence="1">
    <location>
        <begin position="42"/>
        <end position="54"/>
    </location>
</feature>
<dbReference type="AlphaFoldDB" id="A0A291N401"/>
<dbReference type="GO" id="GO:0016989">
    <property type="term" value="F:sigma factor antagonist activity"/>
    <property type="evidence" value="ECO:0007669"/>
    <property type="project" value="TreeGrafter"/>
</dbReference>
<dbReference type="InterPro" id="IPR012373">
    <property type="entry name" value="Ferrdict_sens_TM"/>
</dbReference>
<dbReference type="InterPro" id="IPR006860">
    <property type="entry name" value="FecR"/>
</dbReference>
<evidence type="ECO:0000256" key="2">
    <source>
        <dbReference type="SAM" id="Phobius"/>
    </source>
</evidence>
<keyword evidence="2" id="KW-1133">Transmembrane helix</keyword>
<dbReference type="PANTHER" id="PTHR30273">
    <property type="entry name" value="PERIPLASMIC SIGNAL SENSOR AND SIGMA FACTOR ACTIVATOR FECR-RELATED"/>
    <property type="match status" value="1"/>
</dbReference>
<dbReference type="InterPro" id="IPR032623">
    <property type="entry name" value="FecR_N"/>
</dbReference>
<feature type="region of interest" description="Disordered" evidence="1">
    <location>
        <begin position="38"/>
        <end position="57"/>
    </location>
</feature>
<dbReference type="GeneID" id="57779027"/>
<feature type="domain" description="FecR N-terminal" evidence="4">
    <location>
        <begin position="64"/>
        <end position="102"/>
    </location>
</feature>
<dbReference type="Pfam" id="PF04773">
    <property type="entry name" value="FecR"/>
    <property type="match status" value="1"/>
</dbReference>
<keyword evidence="5" id="KW-0808">Transferase</keyword>
<proteinExistence type="predicted"/>